<keyword evidence="2" id="KW-0812">Transmembrane</keyword>
<proteinExistence type="predicted"/>
<dbReference type="AlphaFoldDB" id="A0A1Y3XWF2"/>
<keyword evidence="4" id="KW-1185">Reference proteome</keyword>
<dbReference type="EMBL" id="NFIE01000001">
    <property type="protein sequence ID" value="OUN89842.1"/>
    <property type="molecule type" value="Genomic_DNA"/>
</dbReference>
<protein>
    <submittedName>
        <fullName evidence="3">Uncharacterized protein</fullName>
    </submittedName>
</protein>
<evidence type="ECO:0000256" key="1">
    <source>
        <dbReference type="SAM" id="MobiDB-lite"/>
    </source>
</evidence>
<keyword evidence="2" id="KW-0472">Membrane</keyword>
<keyword evidence="2" id="KW-1133">Transmembrane helix</keyword>
<accession>A0A1Y3XWF2</accession>
<reference evidence="4" key="1">
    <citation type="submission" date="2017-04" db="EMBL/GenBank/DDBJ databases">
        <title>Function of individual gut microbiota members based on whole genome sequencing of pure cultures obtained from chicken caecum.</title>
        <authorList>
            <person name="Medvecky M."/>
            <person name="Cejkova D."/>
            <person name="Polansky O."/>
            <person name="Karasova D."/>
            <person name="Kubasova T."/>
            <person name="Cizek A."/>
            <person name="Rychlik I."/>
        </authorList>
    </citation>
    <scope>NUCLEOTIDE SEQUENCE [LARGE SCALE GENOMIC DNA]</scope>
    <source>
        <strain evidence="4">An5</strain>
    </source>
</reference>
<feature type="region of interest" description="Disordered" evidence="1">
    <location>
        <begin position="37"/>
        <end position="75"/>
    </location>
</feature>
<evidence type="ECO:0000256" key="2">
    <source>
        <dbReference type="SAM" id="Phobius"/>
    </source>
</evidence>
<dbReference type="OrthoDB" id="3197457at2"/>
<sequence>MAQHLRTESDPRGAGARAEGGVRPLINAAEAAHRAARSHAGDLDRARREAAGVGQAGAASTALRAGRDGAASPVARDGRGRRAVTILSVLIGCALAAAVLFVGGRALVAVLLDDGATGGGAAAGASAGEAAAPDGVARFDAGEEIADGSSTYLIISDGDGYAFARRQGTEDAAVAALFEIPGTPVGFALHDGVLYIVSNSADGCLVQSYLYGDGSLPGDFYEGSGNVVDLALDGSDLVLTMADGRDYTLALPDAGA</sequence>
<name>A0A1Y3XWF2_9ACTN</name>
<evidence type="ECO:0000313" key="3">
    <source>
        <dbReference type="EMBL" id="OUN89842.1"/>
    </source>
</evidence>
<feature type="compositionally biased region" description="Basic and acidic residues" evidence="1">
    <location>
        <begin position="1"/>
        <end position="11"/>
    </location>
</feature>
<feature type="region of interest" description="Disordered" evidence="1">
    <location>
        <begin position="1"/>
        <end position="20"/>
    </location>
</feature>
<organism evidence="3 4">
    <name type="scientific">[Collinsella] massiliensis</name>
    <dbReference type="NCBI Taxonomy" id="1232426"/>
    <lineage>
        <taxon>Bacteria</taxon>
        <taxon>Bacillati</taxon>
        <taxon>Actinomycetota</taxon>
        <taxon>Coriobacteriia</taxon>
        <taxon>Coriobacteriales</taxon>
        <taxon>Coriobacteriaceae</taxon>
        <taxon>Enorma</taxon>
    </lineage>
</organism>
<evidence type="ECO:0000313" key="4">
    <source>
        <dbReference type="Proteomes" id="UP000195781"/>
    </source>
</evidence>
<feature type="compositionally biased region" description="Basic and acidic residues" evidence="1">
    <location>
        <begin position="39"/>
        <end position="50"/>
    </location>
</feature>
<dbReference type="RefSeq" id="WP_094334729.1">
    <property type="nucleotide sequence ID" value="NZ_NFIE01000001.1"/>
</dbReference>
<dbReference type="Proteomes" id="UP000195781">
    <property type="component" value="Unassembled WGS sequence"/>
</dbReference>
<comment type="caution">
    <text evidence="3">The sequence shown here is derived from an EMBL/GenBank/DDBJ whole genome shotgun (WGS) entry which is preliminary data.</text>
</comment>
<gene>
    <name evidence="3" type="ORF">B5G02_00365</name>
</gene>
<feature type="transmembrane region" description="Helical" evidence="2">
    <location>
        <begin position="83"/>
        <end position="103"/>
    </location>
</feature>